<dbReference type="InterPro" id="IPR029055">
    <property type="entry name" value="Ntn_hydrolases_N"/>
</dbReference>
<proteinExistence type="inferred from homology"/>
<name>A0A7W6RS41_9HYPH</name>
<organism evidence="2 3">
    <name type="scientific">Rhizobium mongolense</name>
    <dbReference type="NCBI Taxonomy" id="57676"/>
    <lineage>
        <taxon>Bacteria</taxon>
        <taxon>Pseudomonadati</taxon>
        <taxon>Pseudomonadota</taxon>
        <taxon>Alphaproteobacteria</taxon>
        <taxon>Hyphomicrobiales</taxon>
        <taxon>Rhizobiaceae</taxon>
        <taxon>Rhizobium/Agrobacterium group</taxon>
        <taxon>Rhizobium</taxon>
    </lineage>
</organism>
<reference evidence="2 3" key="1">
    <citation type="submission" date="2020-08" db="EMBL/GenBank/DDBJ databases">
        <title>Genomic Encyclopedia of Type Strains, Phase IV (KMG-V): Genome sequencing to study the core and pangenomes of soil and plant-associated prokaryotes.</title>
        <authorList>
            <person name="Whitman W."/>
        </authorList>
    </citation>
    <scope>NUCLEOTIDE SEQUENCE [LARGE SCALE GENOMIC DNA]</scope>
    <source>
        <strain evidence="2 3">SEMIA 402</strain>
    </source>
</reference>
<protein>
    <submittedName>
        <fullName evidence="2">Uncharacterized protein</fullName>
    </submittedName>
</protein>
<comment type="similarity">
    <text evidence="1">Belongs to the gamma-glutamyltransferase family.</text>
</comment>
<dbReference type="PANTHER" id="PTHR43199">
    <property type="entry name" value="GLUTATHIONE HYDROLASE"/>
    <property type="match status" value="1"/>
</dbReference>
<dbReference type="Proteomes" id="UP000533641">
    <property type="component" value="Unassembled WGS sequence"/>
</dbReference>
<evidence type="ECO:0000313" key="3">
    <source>
        <dbReference type="Proteomes" id="UP000533641"/>
    </source>
</evidence>
<evidence type="ECO:0000313" key="2">
    <source>
        <dbReference type="EMBL" id="MBB4277644.1"/>
    </source>
</evidence>
<comment type="caution">
    <text evidence="2">The sequence shown here is derived from an EMBL/GenBank/DDBJ whole genome shotgun (WGS) entry which is preliminary data.</text>
</comment>
<sequence>MLIVDPERVEHKGPPVSMRKRHESVVTAFPLPTGAGLEILRAGRNVIDGAVAAAWTLRVCEPNASGMVGQPVLRVRFAPGRTQSIDGHARGPAVASLGTIKAGEQRRGHRACTIPLTPATLDRAQRNAACLAKKWNITWVRQIGSFRFWPCVWHAKVTHTCSVRDGGREAVWHLHDGRLATLMSLPGALELSLRFPERCWCRPAAHRVSACWGQIRSPLPGSTCGAATSDELFPSASEKIRTNELERAIGQIFKGVAHAGSHSVEP</sequence>
<dbReference type="InterPro" id="IPR051792">
    <property type="entry name" value="GGT_bact"/>
</dbReference>
<evidence type="ECO:0000256" key="1">
    <source>
        <dbReference type="ARBA" id="ARBA00009381"/>
    </source>
</evidence>
<gene>
    <name evidence="2" type="ORF">GGE12_005453</name>
</gene>
<dbReference type="AlphaFoldDB" id="A0A7W6RS41"/>
<dbReference type="PANTHER" id="PTHR43199:SF1">
    <property type="entry name" value="GLUTATHIONE HYDROLASE PROENZYME"/>
    <property type="match status" value="1"/>
</dbReference>
<dbReference type="EMBL" id="JACIGM010000014">
    <property type="protein sequence ID" value="MBB4277644.1"/>
    <property type="molecule type" value="Genomic_DNA"/>
</dbReference>
<dbReference type="Pfam" id="PF01019">
    <property type="entry name" value="G_glu_transpept"/>
    <property type="match status" value="1"/>
</dbReference>
<accession>A0A7W6RS41</accession>
<dbReference type="SUPFAM" id="SSF56235">
    <property type="entry name" value="N-terminal nucleophile aminohydrolases (Ntn hydrolases)"/>
    <property type="match status" value="1"/>
</dbReference>